<reference evidence="1 2" key="1">
    <citation type="submission" date="2024-09" db="EMBL/GenBank/DDBJ databases">
        <authorList>
            <person name="Sun Q."/>
            <person name="Mori K."/>
        </authorList>
    </citation>
    <scope>NUCLEOTIDE SEQUENCE [LARGE SCALE GENOMIC DNA]</scope>
    <source>
        <strain evidence="1 2">CCM 7468</strain>
    </source>
</reference>
<dbReference type="Pfam" id="PF06748">
    <property type="entry name" value="DUF1217"/>
    <property type="match status" value="1"/>
</dbReference>
<dbReference type="Gene3D" id="1.10.3700.10">
    <property type="entry name" value="AGR C 984p-like"/>
    <property type="match status" value="1"/>
</dbReference>
<dbReference type="InterPro" id="IPR010626">
    <property type="entry name" value="DUF1217"/>
</dbReference>
<dbReference type="InterPro" id="IPR023157">
    <property type="entry name" value="AGR-C-984p-like_sf"/>
</dbReference>
<dbReference type="RefSeq" id="WP_377051308.1">
    <property type="nucleotide sequence ID" value="NZ_JBHLVZ010000036.1"/>
</dbReference>
<accession>A0ABV6ISQ3</accession>
<sequence>MAANPYLLTLFGGSGAAPTASLSSADTVALYNQSLKNAGKETERLRADPTVKRDLASLFKAVDKARTPEDLLRNPEARRVLLQGIGLADQVDNAGLAIKALTSDPSKATSLTKQLSDQRWSAAAVQLDFTASGLKKLKDPAFRQVISDGLVEYKRLSAISEKSRVVSDALTIQGLSDTKTDIYTVLGNKVMRRVATTIAGLPDELALQSVEAQARSLSARFNVDQFSDPKKREKVIQRYLITASNSGLSFTA</sequence>
<dbReference type="EMBL" id="JBHLVZ010000036">
    <property type="protein sequence ID" value="MFC0386643.1"/>
    <property type="molecule type" value="Genomic_DNA"/>
</dbReference>
<dbReference type="SUPFAM" id="SSF158837">
    <property type="entry name" value="AGR C 984p-like"/>
    <property type="match status" value="1"/>
</dbReference>
<name>A0ABV6ISQ3_9PROT</name>
<evidence type="ECO:0000313" key="2">
    <source>
        <dbReference type="Proteomes" id="UP001589789"/>
    </source>
</evidence>
<organism evidence="1 2">
    <name type="scientific">Muricoccus vinaceus</name>
    <dbReference type="NCBI Taxonomy" id="424704"/>
    <lineage>
        <taxon>Bacteria</taxon>
        <taxon>Pseudomonadati</taxon>
        <taxon>Pseudomonadota</taxon>
        <taxon>Alphaproteobacteria</taxon>
        <taxon>Acetobacterales</taxon>
        <taxon>Roseomonadaceae</taxon>
        <taxon>Muricoccus</taxon>
    </lineage>
</organism>
<proteinExistence type="predicted"/>
<keyword evidence="2" id="KW-1185">Reference proteome</keyword>
<comment type="caution">
    <text evidence="1">The sequence shown here is derived from an EMBL/GenBank/DDBJ whole genome shotgun (WGS) entry which is preliminary data.</text>
</comment>
<evidence type="ECO:0000313" key="1">
    <source>
        <dbReference type="EMBL" id="MFC0386643.1"/>
    </source>
</evidence>
<gene>
    <name evidence="1" type="ORF">ACFFIC_13960</name>
</gene>
<protein>
    <submittedName>
        <fullName evidence="1">DUF1217 domain-containing protein</fullName>
    </submittedName>
</protein>
<dbReference type="Proteomes" id="UP001589789">
    <property type="component" value="Unassembled WGS sequence"/>
</dbReference>